<keyword evidence="2" id="KW-1185">Reference proteome</keyword>
<evidence type="ECO:0000313" key="2">
    <source>
        <dbReference type="Proteomes" id="UP000009080"/>
    </source>
</evidence>
<dbReference type="HOGENOM" id="CLU_1814418_0_0_6"/>
<gene>
    <name evidence="1" type="ordered locus">TERTU_4305</name>
</gene>
<evidence type="ECO:0000313" key="1">
    <source>
        <dbReference type="EMBL" id="ACR14268.1"/>
    </source>
</evidence>
<organism evidence="1 2">
    <name type="scientific">Teredinibacter turnerae (strain ATCC 39867 / T7901)</name>
    <dbReference type="NCBI Taxonomy" id="377629"/>
    <lineage>
        <taxon>Bacteria</taxon>
        <taxon>Pseudomonadati</taxon>
        <taxon>Pseudomonadota</taxon>
        <taxon>Gammaproteobacteria</taxon>
        <taxon>Cellvibrionales</taxon>
        <taxon>Cellvibrionaceae</taxon>
        <taxon>Teredinibacter</taxon>
    </lineage>
</organism>
<dbReference type="AlphaFoldDB" id="C5BIC3"/>
<dbReference type="EMBL" id="CP001614">
    <property type="protein sequence ID" value="ACR14268.1"/>
    <property type="molecule type" value="Genomic_DNA"/>
</dbReference>
<dbReference type="STRING" id="377629.TERTU_4305"/>
<dbReference type="OrthoDB" id="9775406at2"/>
<dbReference type="KEGG" id="ttu:TERTU_4305"/>
<dbReference type="Proteomes" id="UP000009080">
    <property type="component" value="Chromosome"/>
</dbReference>
<dbReference type="RefSeq" id="WP_015820384.1">
    <property type="nucleotide sequence ID" value="NC_012997.1"/>
</dbReference>
<protein>
    <submittedName>
        <fullName evidence="1">Uncharacterized protein</fullName>
    </submittedName>
</protein>
<name>C5BIC3_TERTT</name>
<accession>C5BIC3</accession>
<sequence length="149" mass="16805">MAISRRNILLAAGAAVVGVMTYTGITAKPEAIVVSILQRRLGYLKVADGTFQKFAVEYIHYKEKEAKRLQMLALVAWPLRVVTPYSLLPQGHALRRLENDVVGRFLLATDFFQNGADEQRRLQYIGFFDPLERPCSNPVMRFANMESAS</sequence>
<dbReference type="eggNOG" id="ENOG50309K4">
    <property type="taxonomic scope" value="Bacteria"/>
</dbReference>
<reference evidence="1 2" key="1">
    <citation type="journal article" date="2009" name="PLoS ONE">
        <title>The complete genome of Teredinibacter turnerae T7901: an intracellular endosymbiont of marine wood-boring bivalves (shipworms).</title>
        <authorList>
            <person name="Yang J.C."/>
            <person name="Madupu R."/>
            <person name="Durkin A.S."/>
            <person name="Ekborg N.A."/>
            <person name="Pedamallu C.S."/>
            <person name="Hostetler J.B."/>
            <person name="Radune D."/>
            <person name="Toms B.S."/>
            <person name="Henrissat B."/>
            <person name="Coutinho P.M."/>
            <person name="Schwarz S."/>
            <person name="Field L."/>
            <person name="Trindade-Silva A.E."/>
            <person name="Soares C.A.G."/>
            <person name="Elshahawi S."/>
            <person name="Hanora A."/>
            <person name="Schmidt E.W."/>
            <person name="Haygood M.G."/>
            <person name="Posfai J."/>
            <person name="Benner J."/>
            <person name="Madinger C."/>
            <person name="Nove J."/>
            <person name="Anton B."/>
            <person name="Chaudhary K."/>
            <person name="Foster J."/>
            <person name="Holman A."/>
            <person name="Kumar S."/>
            <person name="Lessard P.A."/>
            <person name="Luyten Y.A."/>
            <person name="Slatko B."/>
            <person name="Wood N."/>
            <person name="Wu B."/>
            <person name="Teplitski M."/>
            <person name="Mougous J.D."/>
            <person name="Ward N."/>
            <person name="Eisen J.A."/>
            <person name="Badger J.H."/>
            <person name="Distel D.L."/>
        </authorList>
    </citation>
    <scope>NUCLEOTIDE SEQUENCE [LARGE SCALE GENOMIC DNA]</scope>
    <source>
        <strain evidence="2">ATCC 39867 / T7901</strain>
    </source>
</reference>
<proteinExistence type="predicted"/>